<evidence type="ECO:0000259" key="7">
    <source>
        <dbReference type="PROSITE" id="PS51352"/>
    </source>
</evidence>
<evidence type="ECO:0000313" key="9">
    <source>
        <dbReference type="Proteomes" id="UP001500967"/>
    </source>
</evidence>
<dbReference type="PROSITE" id="PS00194">
    <property type="entry name" value="THIOREDOXIN_1"/>
    <property type="match status" value="1"/>
</dbReference>
<evidence type="ECO:0000256" key="1">
    <source>
        <dbReference type="ARBA" id="ARBA00004196"/>
    </source>
</evidence>
<dbReference type="Proteomes" id="UP001500967">
    <property type="component" value="Unassembled WGS sequence"/>
</dbReference>
<dbReference type="InterPro" id="IPR013740">
    <property type="entry name" value="Redoxin"/>
</dbReference>
<dbReference type="Gene3D" id="3.40.30.10">
    <property type="entry name" value="Glutaredoxin"/>
    <property type="match status" value="1"/>
</dbReference>
<feature type="domain" description="Thioredoxin" evidence="7">
    <location>
        <begin position="44"/>
        <end position="190"/>
    </location>
</feature>
<dbReference type="InterPro" id="IPR036249">
    <property type="entry name" value="Thioredoxin-like_sf"/>
</dbReference>
<dbReference type="PROSITE" id="PS51352">
    <property type="entry name" value="THIOREDOXIN_2"/>
    <property type="match status" value="1"/>
</dbReference>
<feature type="chain" id="PRO_5045037164" description="Thioredoxin domain-containing protein" evidence="6">
    <location>
        <begin position="27"/>
        <end position="194"/>
    </location>
</feature>
<evidence type="ECO:0000256" key="6">
    <source>
        <dbReference type="SAM" id="SignalP"/>
    </source>
</evidence>
<dbReference type="InterPro" id="IPR050553">
    <property type="entry name" value="Thioredoxin_ResA/DsbE_sf"/>
</dbReference>
<evidence type="ECO:0000256" key="4">
    <source>
        <dbReference type="ARBA" id="ARBA00023157"/>
    </source>
</evidence>
<dbReference type="InterPro" id="IPR017937">
    <property type="entry name" value="Thioredoxin_CS"/>
</dbReference>
<dbReference type="Pfam" id="PF08534">
    <property type="entry name" value="Redoxin"/>
    <property type="match status" value="1"/>
</dbReference>
<keyword evidence="4" id="KW-1015">Disulfide bond</keyword>
<proteinExistence type="predicted"/>
<dbReference type="PANTHER" id="PTHR42852:SF6">
    <property type="entry name" value="THIOL:DISULFIDE INTERCHANGE PROTEIN DSBE"/>
    <property type="match status" value="1"/>
</dbReference>
<keyword evidence="6" id="KW-0732">Signal</keyword>
<feature type="signal peptide" evidence="6">
    <location>
        <begin position="1"/>
        <end position="26"/>
    </location>
</feature>
<dbReference type="RefSeq" id="WP_344652040.1">
    <property type="nucleotide sequence ID" value="NZ_BAAAGX010000023.1"/>
</dbReference>
<keyword evidence="3" id="KW-0735">Signal-anchor</keyword>
<keyword evidence="5" id="KW-0676">Redox-active center</keyword>
<evidence type="ECO:0000256" key="2">
    <source>
        <dbReference type="ARBA" id="ARBA00022748"/>
    </source>
</evidence>
<accession>A0ABN0UX68</accession>
<reference evidence="8 9" key="1">
    <citation type="journal article" date="2019" name="Int. J. Syst. Evol. Microbiol.">
        <title>The Global Catalogue of Microorganisms (GCM) 10K type strain sequencing project: providing services to taxonomists for standard genome sequencing and annotation.</title>
        <authorList>
            <consortium name="The Broad Institute Genomics Platform"/>
            <consortium name="The Broad Institute Genome Sequencing Center for Infectious Disease"/>
            <person name="Wu L."/>
            <person name="Ma J."/>
        </authorList>
    </citation>
    <scope>NUCLEOTIDE SEQUENCE [LARGE SCALE GENOMIC DNA]</scope>
    <source>
        <strain evidence="8 9">JCM 10425</strain>
    </source>
</reference>
<dbReference type="SUPFAM" id="SSF52833">
    <property type="entry name" value="Thioredoxin-like"/>
    <property type="match status" value="1"/>
</dbReference>
<evidence type="ECO:0000256" key="3">
    <source>
        <dbReference type="ARBA" id="ARBA00022968"/>
    </source>
</evidence>
<comment type="subcellular location">
    <subcellularLocation>
        <location evidence="1">Cell envelope</location>
    </subcellularLocation>
</comment>
<keyword evidence="3" id="KW-0812">Transmembrane</keyword>
<dbReference type="PANTHER" id="PTHR42852">
    <property type="entry name" value="THIOL:DISULFIDE INTERCHANGE PROTEIN DSBE"/>
    <property type="match status" value="1"/>
</dbReference>
<dbReference type="EMBL" id="BAAAGX010000023">
    <property type="protein sequence ID" value="GAA0263871.1"/>
    <property type="molecule type" value="Genomic_DNA"/>
</dbReference>
<organism evidence="8 9">
    <name type="scientific">Cryptosporangium japonicum</name>
    <dbReference type="NCBI Taxonomy" id="80872"/>
    <lineage>
        <taxon>Bacteria</taxon>
        <taxon>Bacillati</taxon>
        <taxon>Actinomycetota</taxon>
        <taxon>Actinomycetes</taxon>
        <taxon>Cryptosporangiales</taxon>
        <taxon>Cryptosporangiaceae</taxon>
        <taxon>Cryptosporangium</taxon>
    </lineage>
</organism>
<dbReference type="CDD" id="cd02966">
    <property type="entry name" value="TlpA_like_family"/>
    <property type="match status" value="1"/>
</dbReference>
<name>A0ABN0UX68_9ACTN</name>
<evidence type="ECO:0000313" key="8">
    <source>
        <dbReference type="EMBL" id="GAA0263871.1"/>
    </source>
</evidence>
<evidence type="ECO:0000256" key="5">
    <source>
        <dbReference type="ARBA" id="ARBA00023284"/>
    </source>
</evidence>
<keyword evidence="2" id="KW-0201">Cytochrome c-type biogenesis</keyword>
<comment type="caution">
    <text evidence="8">The sequence shown here is derived from an EMBL/GenBank/DDBJ whole genome shotgun (WGS) entry which is preliminary data.</text>
</comment>
<dbReference type="PROSITE" id="PS51257">
    <property type="entry name" value="PROKAR_LIPOPROTEIN"/>
    <property type="match status" value="1"/>
</dbReference>
<keyword evidence="9" id="KW-1185">Reference proteome</keyword>
<gene>
    <name evidence="8" type="ORF">GCM10009539_57530</name>
</gene>
<sequence length="194" mass="19691">MRRVLAVALVLLLAACSGGGGGSAPAAAPTSNAFANSKFAACPAAVGAVPGDSPLRSVEPLLCMDPSGEQVTIGAPTGRPVVLNLWGSWCPPCGKEMPSFVRLAAAAGDRLSVVGVNTSDDAARAVAAADELDVRFANVFDRGEEVRRALGVTALPATVFVSATGEVVHVYRGTPLTDATLTALVRQHLGVTVE</sequence>
<protein>
    <recommendedName>
        <fullName evidence="7">Thioredoxin domain-containing protein</fullName>
    </recommendedName>
</protein>
<dbReference type="InterPro" id="IPR013766">
    <property type="entry name" value="Thioredoxin_domain"/>
</dbReference>